<evidence type="ECO:0000256" key="1">
    <source>
        <dbReference type="ARBA" id="ARBA00004651"/>
    </source>
</evidence>
<feature type="transmembrane region" description="Helical" evidence="10">
    <location>
        <begin position="364"/>
        <end position="385"/>
    </location>
</feature>
<dbReference type="GO" id="GO:0042910">
    <property type="term" value="F:xenobiotic transmembrane transporter activity"/>
    <property type="evidence" value="ECO:0007669"/>
    <property type="project" value="InterPro"/>
</dbReference>
<comment type="similarity">
    <text evidence="2">Belongs to the multi antimicrobial extrusion (MATE) (TC 2.A.66.1) family. MepA subfamily.</text>
</comment>
<organism evidence="11 12">
    <name type="scientific">Schaedlerella arabinosiphila</name>
    <dbReference type="NCBI Taxonomy" id="2044587"/>
    <lineage>
        <taxon>Bacteria</taxon>
        <taxon>Bacillati</taxon>
        <taxon>Bacillota</taxon>
        <taxon>Clostridia</taxon>
        <taxon>Lachnospirales</taxon>
        <taxon>Lachnospiraceae</taxon>
        <taxon>Schaedlerella</taxon>
    </lineage>
</organism>
<keyword evidence="5" id="KW-1003">Cell membrane</keyword>
<keyword evidence="7 10" id="KW-1133">Transmembrane helix</keyword>
<feature type="transmembrane region" description="Helical" evidence="10">
    <location>
        <begin position="319"/>
        <end position="339"/>
    </location>
</feature>
<comment type="subcellular location">
    <subcellularLocation>
        <location evidence="1">Cell membrane</location>
        <topology evidence="1">Multi-pass membrane protein</topology>
    </subcellularLocation>
</comment>
<reference evidence="11" key="1">
    <citation type="submission" date="2018-10" db="EMBL/GenBank/DDBJ databases">
        <title>Schaedlerella arabinophila gen. nov. sp. nov., isolated from the mouse intestinal tract and comparative analysis with the genome of the closely related altered Schaedler flora strain ASF502.</title>
        <authorList>
            <person name="Miyake S."/>
            <person name="Soh M."/>
            <person name="Seedorf H."/>
        </authorList>
    </citation>
    <scope>NUCLEOTIDE SEQUENCE [LARGE SCALE GENOMIC DNA]</scope>
    <source>
        <strain evidence="11">DSM 106076</strain>
    </source>
</reference>
<feature type="transmembrane region" description="Helical" evidence="10">
    <location>
        <begin position="425"/>
        <end position="442"/>
    </location>
</feature>
<dbReference type="InterPro" id="IPR048279">
    <property type="entry name" value="MdtK-like"/>
</dbReference>
<feature type="transmembrane region" description="Helical" evidence="10">
    <location>
        <begin position="197"/>
        <end position="217"/>
    </location>
</feature>
<dbReference type="InterPro" id="IPR051327">
    <property type="entry name" value="MATE_MepA_subfamily"/>
</dbReference>
<feature type="transmembrane region" description="Helical" evidence="10">
    <location>
        <begin position="168"/>
        <end position="191"/>
    </location>
</feature>
<dbReference type="GO" id="GO:0005886">
    <property type="term" value="C:plasma membrane"/>
    <property type="evidence" value="ECO:0007669"/>
    <property type="project" value="UniProtKB-SubCell"/>
</dbReference>
<feature type="transmembrane region" description="Helical" evidence="10">
    <location>
        <begin position="392"/>
        <end position="413"/>
    </location>
</feature>
<evidence type="ECO:0000256" key="5">
    <source>
        <dbReference type="ARBA" id="ARBA00022475"/>
    </source>
</evidence>
<dbReference type="CDD" id="cd13143">
    <property type="entry name" value="MATE_MepA_like"/>
    <property type="match status" value="1"/>
</dbReference>
<evidence type="ECO:0000256" key="4">
    <source>
        <dbReference type="ARBA" id="ARBA00022448"/>
    </source>
</evidence>
<feature type="transmembrane region" description="Helical" evidence="10">
    <location>
        <begin position="138"/>
        <end position="156"/>
    </location>
</feature>
<evidence type="ECO:0000256" key="6">
    <source>
        <dbReference type="ARBA" id="ARBA00022692"/>
    </source>
</evidence>
<keyword evidence="4" id="KW-0813">Transport</keyword>
<dbReference type="PANTHER" id="PTHR43823">
    <property type="entry name" value="SPORULATION PROTEIN YKVU"/>
    <property type="match status" value="1"/>
</dbReference>
<evidence type="ECO:0000256" key="2">
    <source>
        <dbReference type="ARBA" id="ARBA00008417"/>
    </source>
</evidence>
<accession>A0A426DGY9</accession>
<dbReference type="RefSeq" id="WP_125127549.1">
    <property type="nucleotide sequence ID" value="NZ_RHJS01000002.1"/>
</dbReference>
<dbReference type="AlphaFoldDB" id="A0A426DGY9"/>
<dbReference type="EMBL" id="RHJS01000002">
    <property type="protein sequence ID" value="RRK31998.1"/>
    <property type="molecule type" value="Genomic_DNA"/>
</dbReference>
<keyword evidence="9" id="KW-0046">Antibiotic resistance</keyword>
<dbReference type="GO" id="GO:0015297">
    <property type="term" value="F:antiporter activity"/>
    <property type="evidence" value="ECO:0007669"/>
    <property type="project" value="InterPro"/>
</dbReference>
<dbReference type="GO" id="GO:0046677">
    <property type="term" value="P:response to antibiotic"/>
    <property type="evidence" value="ECO:0007669"/>
    <property type="project" value="UniProtKB-KW"/>
</dbReference>
<comment type="caution">
    <text evidence="11">The sequence shown here is derived from an EMBL/GenBank/DDBJ whole genome shotgun (WGS) entry which is preliminary data.</text>
</comment>
<dbReference type="InterPro" id="IPR045070">
    <property type="entry name" value="MATE_MepA-like"/>
</dbReference>
<evidence type="ECO:0000313" key="12">
    <source>
        <dbReference type="Proteomes" id="UP000274920"/>
    </source>
</evidence>
<feature type="transmembrane region" description="Helical" evidence="10">
    <location>
        <begin position="96"/>
        <end position="118"/>
    </location>
</feature>
<dbReference type="InterPro" id="IPR002528">
    <property type="entry name" value="MATE_fam"/>
</dbReference>
<protein>
    <recommendedName>
        <fullName evidence="3">Multidrug export protein MepA</fullName>
    </recommendedName>
</protein>
<name>A0A426DGY9_9FIRM</name>
<evidence type="ECO:0000313" key="11">
    <source>
        <dbReference type="EMBL" id="RRK31998.1"/>
    </source>
</evidence>
<evidence type="ECO:0000256" key="9">
    <source>
        <dbReference type="ARBA" id="ARBA00023251"/>
    </source>
</evidence>
<keyword evidence="6 10" id="KW-0812">Transmembrane</keyword>
<feature type="transmembrane region" description="Helical" evidence="10">
    <location>
        <begin position="12"/>
        <end position="34"/>
    </location>
</feature>
<dbReference type="Proteomes" id="UP000274920">
    <property type="component" value="Unassembled WGS sequence"/>
</dbReference>
<feature type="transmembrane region" description="Helical" evidence="10">
    <location>
        <begin position="238"/>
        <end position="262"/>
    </location>
</feature>
<dbReference type="Pfam" id="PF01554">
    <property type="entry name" value="MatE"/>
    <property type="match status" value="2"/>
</dbReference>
<evidence type="ECO:0000256" key="10">
    <source>
        <dbReference type="SAM" id="Phobius"/>
    </source>
</evidence>
<sequence length="452" mass="48614">MVKNDERLGNAPLGRLMVSMALPAVAAQVINVLYNIVDRIYIGHIPGYGELALTGVGVTAPILMVISAFSAFAGMGGAPQASIQLGKKNYEGAEKILGTSVAMLLLFSVVLTAVFQAFKTPILYAFGASDNTIVHAREYITIYLAGTVFVQFALGLNTYISGQGNAKIAMLSVLLGAVTNIILDPVLIFGFHMGVRGAALATVISQALSAAWVLRFLTGSNSVIRIRRKQIRLDKKTVLGIGALGISPFIMQSTESLVMITLNTGLQKYGGDMYVGTMSIMASVMQLITIPVQGVAQGVQPIMSYNYGAGNLKRVKDTFLRMVLVCLAGTMVFAGIAVLRPEFYARLFSSNEELTMLTCRYMPVYFLGITIFGIQMGCQTTFLALGQAKVSLVIALLRKIVLLVPLAVLLPRFMGVDGVYRAEPVADFTSVAVTMLLFFFTARKILSGEQPQ</sequence>
<feature type="transmembrane region" description="Helical" evidence="10">
    <location>
        <begin position="274"/>
        <end position="299"/>
    </location>
</feature>
<keyword evidence="8 10" id="KW-0472">Membrane</keyword>
<feature type="transmembrane region" description="Helical" evidence="10">
    <location>
        <begin position="54"/>
        <end position="75"/>
    </location>
</feature>
<dbReference type="PIRSF" id="PIRSF006603">
    <property type="entry name" value="DinF"/>
    <property type="match status" value="1"/>
</dbReference>
<evidence type="ECO:0000256" key="7">
    <source>
        <dbReference type="ARBA" id="ARBA00022989"/>
    </source>
</evidence>
<proteinExistence type="inferred from homology"/>
<evidence type="ECO:0000256" key="3">
    <source>
        <dbReference type="ARBA" id="ARBA00022106"/>
    </source>
</evidence>
<dbReference type="PANTHER" id="PTHR43823:SF3">
    <property type="entry name" value="MULTIDRUG EXPORT PROTEIN MEPA"/>
    <property type="match status" value="1"/>
</dbReference>
<keyword evidence="12" id="KW-1185">Reference proteome</keyword>
<gene>
    <name evidence="11" type="ORF">EBB54_11905</name>
</gene>
<evidence type="ECO:0000256" key="8">
    <source>
        <dbReference type="ARBA" id="ARBA00023136"/>
    </source>
</evidence>
<dbReference type="NCBIfam" id="TIGR00797">
    <property type="entry name" value="matE"/>
    <property type="match status" value="1"/>
</dbReference>